<keyword evidence="1" id="KW-0472">Membrane</keyword>
<accession>X0RN28</accession>
<reference evidence="2" key="1">
    <citation type="journal article" date="2014" name="Front. Microbiol.">
        <title>High frequency of phylogenetically diverse reductive dehalogenase-homologous genes in deep subseafloor sedimentary metagenomes.</title>
        <authorList>
            <person name="Kawai M."/>
            <person name="Futagami T."/>
            <person name="Toyoda A."/>
            <person name="Takaki Y."/>
            <person name="Nishi S."/>
            <person name="Hori S."/>
            <person name="Arai W."/>
            <person name="Tsubouchi T."/>
            <person name="Morono Y."/>
            <person name="Uchiyama I."/>
            <person name="Ito T."/>
            <person name="Fujiyama A."/>
            <person name="Inagaki F."/>
            <person name="Takami H."/>
        </authorList>
    </citation>
    <scope>NUCLEOTIDE SEQUENCE</scope>
    <source>
        <strain evidence="2">Expedition CK06-06</strain>
    </source>
</reference>
<gene>
    <name evidence="2" type="ORF">S01H1_10250</name>
</gene>
<sequence length="66" mass="7416">MPVEDINAERLATDFLNIAKSSEVTTEFWKNNSSLLAMVLFAILFIGILLAIVVFVRYGIKKALKQ</sequence>
<feature type="transmembrane region" description="Helical" evidence="1">
    <location>
        <begin position="35"/>
        <end position="60"/>
    </location>
</feature>
<protein>
    <submittedName>
        <fullName evidence="2">Uncharacterized protein</fullName>
    </submittedName>
</protein>
<keyword evidence="1" id="KW-1133">Transmembrane helix</keyword>
<organism evidence="2">
    <name type="scientific">marine sediment metagenome</name>
    <dbReference type="NCBI Taxonomy" id="412755"/>
    <lineage>
        <taxon>unclassified sequences</taxon>
        <taxon>metagenomes</taxon>
        <taxon>ecological metagenomes</taxon>
    </lineage>
</organism>
<proteinExistence type="predicted"/>
<dbReference type="EMBL" id="BARS01005236">
    <property type="protein sequence ID" value="GAF70229.1"/>
    <property type="molecule type" value="Genomic_DNA"/>
</dbReference>
<keyword evidence="1" id="KW-0812">Transmembrane</keyword>
<comment type="caution">
    <text evidence="2">The sequence shown here is derived from an EMBL/GenBank/DDBJ whole genome shotgun (WGS) entry which is preliminary data.</text>
</comment>
<evidence type="ECO:0000256" key="1">
    <source>
        <dbReference type="SAM" id="Phobius"/>
    </source>
</evidence>
<evidence type="ECO:0000313" key="2">
    <source>
        <dbReference type="EMBL" id="GAF70229.1"/>
    </source>
</evidence>
<name>X0RN28_9ZZZZ</name>
<dbReference type="AlphaFoldDB" id="X0RN28"/>